<dbReference type="Proteomes" id="UP000078430">
    <property type="component" value="Plasmid megaplasmid"/>
</dbReference>
<proteinExistence type="predicted"/>
<keyword evidence="2" id="KW-0449">Lipoprotein</keyword>
<dbReference type="PROSITE" id="PS51257">
    <property type="entry name" value="PROKAR_LIPOPROTEIN"/>
    <property type="match status" value="1"/>
</dbReference>
<protein>
    <submittedName>
        <fullName evidence="2">Lipoprotein</fullName>
    </submittedName>
</protein>
<keyword evidence="3" id="KW-1185">Reference proteome</keyword>
<evidence type="ECO:0000313" key="2">
    <source>
        <dbReference type="EMBL" id="ANA43684.1"/>
    </source>
</evidence>
<evidence type="ECO:0000313" key="3">
    <source>
        <dbReference type="Proteomes" id="UP000078430"/>
    </source>
</evidence>
<feature type="region of interest" description="Disordered" evidence="1">
    <location>
        <begin position="31"/>
        <end position="93"/>
    </location>
</feature>
<sequence>MLMKKICMAIFILNVLGLVLGCGPKSREDGPITLAGEDESRTPAGEYKSRTPAGEYKSRTPAGEYKSRTPAGEDESITPAGEDESITPAGEYKSRTPAGEYKVKIPEKAYMALLESFNKFKDSLSYKPEGFDESKFENIFSTVWADVPRAQYRQVHTSLKRDVETLDNLKAIVMSLTTKTDNSEVNLRTPAELLAVLGIIGIDLGFIESNVNLIKPKDVQDVEGLGELEAMLDDVLVQREKMVGLLQNTIREAAALSDKEQIKEALKSIIDSRKDLTMRMKKCADNPICVVGRNLTSLRYKIQDKVKALINK</sequence>
<keyword evidence="2" id="KW-0614">Plasmid</keyword>
<gene>
    <name evidence="2" type="ORF">AXX13_A0200</name>
</gene>
<dbReference type="EMBL" id="CP014350">
    <property type="protein sequence ID" value="ANA43684.1"/>
    <property type="molecule type" value="Genomic_DNA"/>
</dbReference>
<dbReference type="Pfam" id="PF12815">
    <property type="entry name" value="CTD"/>
    <property type="match status" value="1"/>
</dbReference>
<reference evidence="2 3" key="1">
    <citation type="journal article" date="2013" name="J. Bacteriol.">
        <title>Large linear plasmids of Borrelia species that cause relapsing fever.</title>
        <authorList>
            <person name="Miller S.C."/>
            <person name="Porcella S.F."/>
            <person name="Raffel S.J."/>
            <person name="Schwan T.G."/>
            <person name="Barbour A.G."/>
        </authorList>
    </citation>
    <scope>NUCLEOTIDE SEQUENCE [LARGE SCALE GENOMIC DNA]</scope>
    <source>
        <strain evidence="2 3">HS1</strain>
    </source>
</reference>
<organism evidence="2 3">
    <name type="scientific">Borrelia hermsii HS1</name>
    <dbReference type="NCBI Taxonomy" id="1867252"/>
    <lineage>
        <taxon>Bacteria</taxon>
        <taxon>Pseudomonadati</taxon>
        <taxon>Spirochaetota</taxon>
        <taxon>Spirochaetia</taxon>
        <taxon>Spirochaetales</taxon>
        <taxon>Borreliaceae</taxon>
        <taxon>Borrelia</taxon>
    </lineage>
</organism>
<accession>A0ABN4NX01</accession>
<feature type="compositionally biased region" description="Acidic residues" evidence="1">
    <location>
        <begin position="72"/>
        <end position="85"/>
    </location>
</feature>
<name>A0ABN4NX01_BORHE</name>
<reference evidence="2 3" key="2">
    <citation type="journal article" date="2016" name="Genome Announc.">
        <title>Chromosome and Plasmids of the Tick-Borne Relapsing Fever Agent Borrelia hermsii.</title>
        <authorList>
            <person name="Barbour A.G."/>
        </authorList>
    </citation>
    <scope>NUCLEOTIDE SEQUENCE [LARGE SCALE GENOMIC DNA]</scope>
    <source>
        <strain evidence="2 3">HS1</strain>
    </source>
</reference>
<evidence type="ECO:0000256" key="1">
    <source>
        <dbReference type="SAM" id="MobiDB-lite"/>
    </source>
</evidence>
<geneLocation type="plasmid" evidence="2 3">
    <name>megaplasmid</name>
</geneLocation>